<dbReference type="InterPro" id="IPR039763">
    <property type="entry name" value="ARMT1"/>
</dbReference>
<dbReference type="RefSeq" id="XP_046601884.1">
    <property type="nucleotide sequence ID" value="XM_046745928.1"/>
</dbReference>
<keyword evidence="6 10" id="KW-0378">Hydrolase</keyword>
<evidence type="ECO:0000313" key="12">
    <source>
        <dbReference type="Proteomes" id="UP000829291"/>
    </source>
</evidence>
<comment type="similarity">
    <text evidence="3 10">Belongs to the damage-control phosphatase family. Sugar phosphate phosphatase III subfamily.</text>
</comment>
<feature type="domain" description="Damage-control phosphatase ARMT1-like metal-binding" evidence="11">
    <location>
        <begin position="112"/>
        <end position="510"/>
    </location>
</feature>
<evidence type="ECO:0000256" key="9">
    <source>
        <dbReference type="ARBA" id="ARBA00048809"/>
    </source>
</evidence>
<dbReference type="EC" id="2.1.1.-" evidence="10"/>
<dbReference type="InterPro" id="IPR002791">
    <property type="entry name" value="ARMT1-like_metal-bd"/>
</dbReference>
<keyword evidence="10" id="KW-0808">Transferase</keyword>
<dbReference type="InterPro" id="IPR036075">
    <property type="entry name" value="ARMT-1-like_metal-bd_sf"/>
</dbReference>
<evidence type="ECO:0000259" key="11">
    <source>
        <dbReference type="Pfam" id="PF01937"/>
    </source>
</evidence>
<reference evidence="13" key="1">
    <citation type="submission" date="2025-08" db="UniProtKB">
        <authorList>
            <consortium name="RefSeq"/>
        </authorList>
    </citation>
    <scope>IDENTIFICATION</scope>
    <source>
        <tissue evidence="13">Thorax and Abdomen</tissue>
    </source>
</reference>
<gene>
    <name evidence="13" type="primary">LOC124295529</name>
</gene>
<comment type="catalytic activity">
    <reaction evidence="9 10">
        <text>beta-D-fructose 6-phosphate = dihydroxyacetone + D-glyceraldehyde 3-phosphate</text>
        <dbReference type="Rhea" id="RHEA:28002"/>
        <dbReference type="ChEBI" id="CHEBI:16016"/>
        <dbReference type="ChEBI" id="CHEBI:57634"/>
        <dbReference type="ChEBI" id="CHEBI:59776"/>
    </reaction>
</comment>
<comment type="cofactor">
    <cofactor evidence="10">
        <name>Mn(2+)</name>
        <dbReference type="ChEBI" id="CHEBI:29035"/>
    </cofactor>
    <cofactor evidence="10">
        <name>Ni(2+)</name>
        <dbReference type="ChEBI" id="CHEBI:49786"/>
    </cofactor>
</comment>
<keyword evidence="7 10" id="KW-0464">Manganese</keyword>
<evidence type="ECO:0000256" key="8">
    <source>
        <dbReference type="ARBA" id="ARBA00045980"/>
    </source>
</evidence>
<keyword evidence="12" id="KW-1185">Reference proteome</keyword>
<organism evidence="12 13">
    <name type="scientific">Neodiprion lecontei</name>
    <name type="common">Redheaded pine sawfly</name>
    <dbReference type="NCBI Taxonomy" id="441921"/>
    <lineage>
        <taxon>Eukaryota</taxon>
        <taxon>Metazoa</taxon>
        <taxon>Ecdysozoa</taxon>
        <taxon>Arthropoda</taxon>
        <taxon>Hexapoda</taxon>
        <taxon>Insecta</taxon>
        <taxon>Pterygota</taxon>
        <taxon>Neoptera</taxon>
        <taxon>Endopterygota</taxon>
        <taxon>Hymenoptera</taxon>
        <taxon>Tenthredinoidea</taxon>
        <taxon>Diprionidae</taxon>
        <taxon>Diprioninae</taxon>
        <taxon>Neodiprion</taxon>
    </lineage>
</organism>
<protein>
    <recommendedName>
        <fullName evidence="10">Sugar phosphate phosphatase</fullName>
        <ecNumber evidence="10">2.1.1.-</ecNumber>
        <ecNumber evidence="10">3.1.3.-</ecNumber>
    </recommendedName>
</protein>
<dbReference type="Gene3D" id="3.40.50.10880">
    <property type="entry name" value="Uncharacterised protein PF01937, DUF89, domain 3"/>
    <property type="match status" value="1"/>
</dbReference>
<dbReference type="GeneID" id="124295529"/>
<evidence type="ECO:0000256" key="4">
    <source>
        <dbReference type="ARBA" id="ARBA00022596"/>
    </source>
</evidence>
<dbReference type="Pfam" id="PF01937">
    <property type="entry name" value="ARMT1-like_dom"/>
    <property type="match status" value="1"/>
</dbReference>
<evidence type="ECO:0000256" key="7">
    <source>
        <dbReference type="ARBA" id="ARBA00023211"/>
    </source>
</evidence>
<comment type="function">
    <text evidence="8 10">Metal-dependent phosphatase that shows phosphatase activity against several substrates, including fructose-1-phosphate and fructose-6-phosphate. Its preference for fructose-1-phosphate, a strong glycating agent that causes DNA damage rather than a canonical yeast metabolite, suggests a damage-control function in hexose phosphate metabolism. Has also been shown to have O-methyltransferase activity that methylates glutamate residues of target proteins to form gamma-glutamyl methyl ester residues. Possibly methylates PCNA, suggesting it is involved in the DNA damage response.</text>
</comment>
<evidence type="ECO:0000256" key="1">
    <source>
        <dbReference type="ARBA" id="ARBA00000807"/>
    </source>
</evidence>
<dbReference type="PANTHER" id="PTHR12260">
    <property type="entry name" value="DAMAGE-CONTROL PHOSPHATASE ARMT1"/>
    <property type="match status" value="1"/>
</dbReference>
<dbReference type="EC" id="3.1.3.-" evidence="10"/>
<evidence type="ECO:0000256" key="10">
    <source>
        <dbReference type="RuleBase" id="RU367030"/>
    </source>
</evidence>
<comment type="domain">
    <text evidence="10">Subfamily III proteins have a conserved RTxK motif about 40-50 residues from the C-terminus; the threonine may be replaced by serine or cysteine.</text>
</comment>
<evidence type="ECO:0000256" key="6">
    <source>
        <dbReference type="ARBA" id="ARBA00022801"/>
    </source>
</evidence>
<proteinExistence type="inferred from homology"/>
<evidence type="ECO:0000256" key="5">
    <source>
        <dbReference type="ARBA" id="ARBA00022723"/>
    </source>
</evidence>
<dbReference type="Proteomes" id="UP000829291">
    <property type="component" value="Chromosome 7"/>
</dbReference>
<keyword evidence="10" id="KW-0489">Methyltransferase</keyword>
<dbReference type="PANTHER" id="PTHR12260:SF6">
    <property type="entry name" value="DAMAGE-CONTROL PHOSPHATASE ARMT1"/>
    <property type="match status" value="1"/>
</dbReference>
<evidence type="ECO:0000313" key="13">
    <source>
        <dbReference type="RefSeq" id="XP_046601884.1"/>
    </source>
</evidence>
<keyword evidence="4" id="KW-0533">Nickel</keyword>
<evidence type="ECO:0000256" key="2">
    <source>
        <dbReference type="ARBA" id="ARBA00001326"/>
    </source>
</evidence>
<comment type="catalytic activity">
    <reaction evidence="2 10">
        <text>beta-D-fructose 1-phosphate + H2O = D-fructose + phosphate</text>
        <dbReference type="Rhea" id="RHEA:35603"/>
        <dbReference type="ChEBI" id="CHEBI:15377"/>
        <dbReference type="ChEBI" id="CHEBI:37721"/>
        <dbReference type="ChEBI" id="CHEBI:43474"/>
        <dbReference type="ChEBI" id="CHEBI:138881"/>
    </reaction>
</comment>
<accession>A0ABM3GNR2</accession>
<name>A0ABM3GNR2_NEOLC</name>
<sequence>MQSHSKPPTHIRGSIATEAGSKMTSRLTPAILGGLTFLLLLCFDGLLIDNNCVAAPSLIAHVSNETGEVFLSSPNLKLEHEPELLDTVIPFGVQSSPKYKRSLAYHEVRYGLPRILTRVIDSLVNDREEIVQNYGQSAGKDLDQALSSIRNLKNEILTNAELKPLRFSPNENDTWSNEVRVWNNYLVERTKIEGVIPRFYSTIYVYLKCYVFRRIAEAFHFTETLKFYDPFAKQKRRAFEDSTASAIAVAAHTLQEIDRIPEVSSANEKQQFIKHLKLGLWGNRVDQAMSFSHGAAVGQTGNPLELLSGLDKNILIDGTDLAWNALANCRAKKPNGTITVDIVLDNAGYELFTDLSLSAFLIARNLADRIRFYVKRIPWFVSDVTTRDFQWIIQHMKNSSNPDLSRFGELLKGHAETGVFSILDEPFWTSPFVFSEMPQKDPALYAKLSEASLVIFKGDLNYIKLFGDINWEHTTSILQAIRGFLPTNFVSLRTLKSDVCVGLKPNQAESIAIVDPKWLGTAKYGVITAAANNQTCSRAG</sequence>
<keyword evidence="5 10" id="KW-0479">Metal-binding</keyword>
<dbReference type="SUPFAM" id="SSF111321">
    <property type="entry name" value="AF1104-like"/>
    <property type="match status" value="1"/>
</dbReference>
<evidence type="ECO:0000256" key="3">
    <source>
        <dbReference type="ARBA" id="ARBA00009519"/>
    </source>
</evidence>
<comment type="catalytic activity">
    <reaction evidence="1 10">
        <text>L-glutamyl-[protein] + S-adenosyl-L-methionine = [protein]-L-glutamate 5-O-methyl ester + S-adenosyl-L-homocysteine</text>
        <dbReference type="Rhea" id="RHEA:24452"/>
        <dbReference type="Rhea" id="RHEA-COMP:10208"/>
        <dbReference type="Rhea" id="RHEA-COMP:10311"/>
        <dbReference type="ChEBI" id="CHEBI:29973"/>
        <dbReference type="ChEBI" id="CHEBI:57856"/>
        <dbReference type="ChEBI" id="CHEBI:59789"/>
        <dbReference type="ChEBI" id="CHEBI:82795"/>
    </reaction>
</comment>
<dbReference type="Gene3D" id="1.20.930.60">
    <property type="match status" value="1"/>
</dbReference>